<accession>A0A087GN63</accession>
<dbReference type="Proteomes" id="UP000029120">
    <property type="component" value="Chromosome 6"/>
</dbReference>
<keyword evidence="2" id="KW-1185">Reference proteome</keyword>
<dbReference type="Gramene" id="KFK31315">
    <property type="protein sequence ID" value="KFK31315"/>
    <property type="gene ID" value="AALP_AA6G096800"/>
</dbReference>
<evidence type="ECO:0000313" key="1">
    <source>
        <dbReference type="EMBL" id="KFK31315.1"/>
    </source>
</evidence>
<dbReference type="AlphaFoldDB" id="A0A087GN63"/>
<sequence>MSMVAPPHMYLSDPSSSSEYLQLKHLLGEFSISQPNKNPQLRSLSIDVAHGSRVFPQLLLSVNNLLSPETAFLALSPTLSSGCINVGLNYDYLALYRAFELGSQKKFLHESRRHGEQVSSPIVSIFLCTAILSVIVSPSSMSLVVIVNRLNVLSNISF</sequence>
<evidence type="ECO:0000313" key="2">
    <source>
        <dbReference type="Proteomes" id="UP000029120"/>
    </source>
</evidence>
<name>A0A087GN63_ARAAL</name>
<dbReference type="EMBL" id="CM002874">
    <property type="protein sequence ID" value="KFK31315.1"/>
    <property type="molecule type" value="Genomic_DNA"/>
</dbReference>
<organism evidence="1 2">
    <name type="scientific">Arabis alpina</name>
    <name type="common">Alpine rock-cress</name>
    <dbReference type="NCBI Taxonomy" id="50452"/>
    <lineage>
        <taxon>Eukaryota</taxon>
        <taxon>Viridiplantae</taxon>
        <taxon>Streptophyta</taxon>
        <taxon>Embryophyta</taxon>
        <taxon>Tracheophyta</taxon>
        <taxon>Spermatophyta</taxon>
        <taxon>Magnoliopsida</taxon>
        <taxon>eudicotyledons</taxon>
        <taxon>Gunneridae</taxon>
        <taxon>Pentapetalae</taxon>
        <taxon>rosids</taxon>
        <taxon>malvids</taxon>
        <taxon>Brassicales</taxon>
        <taxon>Brassicaceae</taxon>
        <taxon>Arabideae</taxon>
        <taxon>Arabis</taxon>
    </lineage>
</organism>
<proteinExistence type="predicted"/>
<gene>
    <name evidence="1" type="ordered locus">AALP_Aa6g096800</name>
</gene>
<protein>
    <submittedName>
        <fullName evidence="1">Uncharacterized protein</fullName>
    </submittedName>
</protein>
<reference evidence="2" key="1">
    <citation type="journal article" date="2015" name="Nat. Plants">
        <title>Genome expansion of Arabis alpina linked with retrotransposition and reduced symmetric DNA methylation.</title>
        <authorList>
            <person name="Willing E.M."/>
            <person name="Rawat V."/>
            <person name="Mandakova T."/>
            <person name="Maumus F."/>
            <person name="James G.V."/>
            <person name="Nordstroem K.J."/>
            <person name="Becker C."/>
            <person name="Warthmann N."/>
            <person name="Chica C."/>
            <person name="Szarzynska B."/>
            <person name="Zytnicki M."/>
            <person name="Albani M.C."/>
            <person name="Kiefer C."/>
            <person name="Bergonzi S."/>
            <person name="Castaings L."/>
            <person name="Mateos J.L."/>
            <person name="Berns M.C."/>
            <person name="Bujdoso N."/>
            <person name="Piofczyk T."/>
            <person name="de Lorenzo L."/>
            <person name="Barrero-Sicilia C."/>
            <person name="Mateos I."/>
            <person name="Piednoel M."/>
            <person name="Hagmann J."/>
            <person name="Chen-Min-Tao R."/>
            <person name="Iglesias-Fernandez R."/>
            <person name="Schuster S.C."/>
            <person name="Alonso-Blanco C."/>
            <person name="Roudier F."/>
            <person name="Carbonero P."/>
            <person name="Paz-Ares J."/>
            <person name="Davis S.J."/>
            <person name="Pecinka A."/>
            <person name="Quesneville H."/>
            <person name="Colot V."/>
            <person name="Lysak M.A."/>
            <person name="Weigel D."/>
            <person name="Coupland G."/>
            <person name="Schneeberger K."/>
        </authorList>
    </citation>
    <scope>NUCLEOTIDE SEQUENCE [LARGE SCALE GENOMIC DNA]</scope>
    <source>
        <strain evidence="2">cv. Pajares</strain>
    </source>
</reference>